<reference evidence="2" key="1">
    <citation type="submission" date="2022-03" db="EMBL/GenBank/DDBJ databases">
        <authorList>
            <person name="Sayadi A."/>
        </authorList>
    </citation>
    <scope>NUCLEOTIDE SEQUENCE</scope>
</reference>
<feature type="compositionally biased region" description="Low complexity" evidence="1">
    <location>
        <begin position="1081"/>
        <end position="1093"/>
    </location>
</feature>
<comment type="caution">
    <text evidence="2">The sequence shown here is derived from an EMBL/GenBank/DDBJ whole genome shotgun (WGS) entry which is preliminary data.</text>
</comment>
<feature type="compositionally biased region" description="Basic and acidic residues" evidence="1">
    <location>
        <begin position="1649"/>
        <end position="1689"/>
    </location>
</feature>
<name>A0A9P0JFU1_ACAOB</name>
<feature type="region of interest" description="Disordered" evidence="1">
    <location>
        <begin position="1201"/>
        <end position="1252"/>
    </location>
</feature>
<feature type="compositionally biased region" description="Basic residues" evidence="1">
    <location>
        <begin position="559"/>
        <end position="571"/>
    </location>
</feature>
<evidence type="ECO:0000313" key="3">
    <source>
        <dbReference type="Proteomes" id="UP001152888"/>
    </source>
</evidence>
<feature type="compositionally biased region" description="Basic and acidic residues" evidence="1">
    <location>
        <begin position="1532"/>
        <end position="1555"/>
    </location>
</feature>
<feature type="compositionally biased region" description="Polar residues" evidence="1">
    <location>
        <begin position="1629"/>
        <end position="1640"/>
    </location>
</feature>
<feature type="region of interest" description="Disordered" evidence="1">
    <location>
        <begin position="728"/>
        <end position="762"/>
    </location>
</feature>
<feature type="compositionally biased region" description="Basic and acidic residues" evidence="1">
    <location>
        <begin position="1425"/>
        <end position="1445"/>
    </location>
</feature>
<accession>A0A9P0JFU1</accession>
<dbReference type="EMBL" id="CAKOFQ010006651">
    <property type="protein sequence ID" value="CAH1953527.1"/>
    <property type="molecule type" value="Genomic_DNA"/>
</dbReference>
<feature type="region of interest" description="Disordered" evidence="1">
    <location>
        <begin position="774"/>
        <end position="795"/>
    </location>
</feature>
<feature type="region of interest" description="Disordered" evidence="1">
    <location>
        <begin position="892"/>
        <end position="992"/>
    </location>
</feature>
<gene>
    <name evidence="2" type="ORF">ACAOBT_LOCUS96</name>
</gene>
<feature type="compositionally biased region" description="Polar residues" evidence="1">
    <location>
        <begin position="979"/>
        <end position="992"/>
    </location>
</feature>
<feature type="compositionally biased region" description="Basic and acidic residues" evidence="1">
    <location>
        <begin position="583"/>
        <end position="683"/>
    </location>
</feature>
<feature type="region of interest" description="Disordered" evidence="1">
    <location>
        <begin position="528"/>
        <end position="683"/>
    </location>
</feature>
<feature type="compositionally biased region" description="Pro residues" evidence="1">
    <location>
        <begin position="778"/>
        <end position="795"/>
    </location>
</feature>
<feature type="region of interest" description="Disordered" evidence="1">
    <location>
        <begin position="1160"/>
        <end position="1188"/>
    </location>
</feature>
<feature type="region of interest" description="Disordered" evidence="1">
    <location>
        <begin position="1532"/>
        <end position="1818"/>
    </location>
</feature>
<feature type="region of interest" description="Disordered" evidence="1">
    <location>
        <begin position="1023"/>
        <end position="1117"/>
    </location>
</feature>
<dbReference type="OrthoDB" id="6784641at2759"/>
<protein>
    <submittedName>
        <fullName evidence="2">Uncharacterized protein</fullName>
    </submittedName>
</protein>
<feature type="compositionally biased region" description="Gly residues" evidence="1">
    <location>
        <begin position="1172"/>
        <end position="1182"/>
    </location>
</feature>
<proteinExistence type="predicted"/>
<feature type="compositionally biased region" description="Basic and acidic residues" evidence="1">
    <location>
        <begin position="1303"/>
        <end position="1320"/>
    </location>
</feature>
<feature type="compositionally biased region" description="Basic and acidic residues" evidence="1">
    <location>
        <begin position="1096"/>
        <end position="1117"/>
    </location>
</feature>
<feature type="compositionally biased region" description="Basic residues" evidence="1">
    <location>
        <begin position="1240"/>
        <end position="1250"/>
    </location>
</feature>
<feature type="compositionally biased region" description="Basic residues" evidence="1">
    <location>
        <begin position="1569"/>
        <end position="1585"/>
    </location>
</feature>
<sequence>MYSIIRNVNQLRLPLHIAKNTLPSVCTLHHMVRFKHAETKSNQLNVAALQSIHKNHFKPICSKYLDNLRQTRGFCRRHPGVTSPPIITYKTHLKYHSFFDLSRKKKKRQLKEPRTAKDTVEERDCINEERKPKVKRGRSESNVETVSSTIKLTNNVTEIKKKKNLIRMHGINKISNFIFKQLDCRFCMEGKGKPNAGGPSMQKRAYSSATRTVFGSKFETKKEKFKKNSYESAEYLAPQEKQDTMTVTTIRPREYTLTQSSMANQEREKRLPLDQSNITSKVMTSEPSVQMREYSTKEVDSKFEVKKNKFKKNSYELLKDSQERDTSIEVTPIKRMNYKELMLTQNSLIKKEHGTRLTKLLQKNNNYSGDKKAVSLKYDVNTSNVILTGKHSQKLVTFKYVDRHSHAMRSKSLDDLFCRKEIVEGSKGDIDPRMISEVVKASKTNKDSKSALANTIGTMLKPLLEKEYLKYMEVHKAVEQLENTLKIYLGDHLSDRKDRRPPIVKREIKDPLEKIEIADPKATYSKMDPVTENEMKAPSARKEQIKEPWNDEFVILSMSKKKGKKKKKKAGSKSSKSGGSGGNKDEPSTKKEVPSKKKEELPKKAEKPKECKTEDSYKKKEDSCKKEDARKNELPSKNEIENLCKDLSKKNSEKREEELYKQTDSKKKDTACNGIPKKEASSKKEAVVSCKKDDCPSPPMKEDKCNCFPNSKADPPCSSVSGLPSPFKVAEPMKTEPFPKLLDPPKPLCPDEAPFKPPPCKDLSKETIVLVSRKDPIKPAPPKSPPPSVPDPCKLPCPSQFQPPRSMGPAEITCPKTESLPKRSCCDGEPKPCQTQVPNVQAGEVKCNKCGGEELIKRKTAEAKGIGADYCKQVPMPEDCPMKIDCSAKKPHEMSQSTCQMQRSCSRPSMEPKGPPNQSLIPPPNPTPTGAEGRFKGRVTEIPAGQCSKQKSCRSALPLPRNEIFDAPPSPLGDLPNKSEPQANTPCLSSKANLKKVAPNPVCVPSKTDLRYCKKKPVPKEDLNVDELKPHPSPIPPSKVKEEAPCIPLNKGPQQALKKDWAPVRIGTKHPKAKIVRPVCRPQSSPPGLGRSSPPKPEKKIKLSAEPPKPPEQKKGILDSCKGIINSVCSVFCPGKGGNSRKKASAGTNLAISRSLPEFRSADSPGCQFGLSGEGTGSGRGSGKSKKKSAGFLFLEEDSTFKSTDDGTSNKEGIKNETIKHSTHSEKHIQKDNAAFIGRKSNKRQRHKPMPRLTFKMIDHVSLCSAGRKRKNTLRIRPKPLTPPPQDMHSTRSFAKKANSSNAKKEDPCKEKGGDSEKVKWSQFEGCKTGMEGSSREKEEPSKKEEDPCKTKGDSNKGQGQDSEKVKWNHFGGCKTGTEGSRREKKDLSKKKEDPCKSKGDSIKGQGQGSEKVKWNQFKGCGKTEQGDSGKDSKQHPSKTEDLGRNNENSCEDQKTKDAFKKEAAAQKNGPSGGTGDKTEPAYQTCKNEQKRKPCGPKKIVNIRNRYPWKKETQEAMQKVCVNQSYLTKMSEKNEICDKRKGPPRLEEKKSEHCFRGGSAPKKADPCKKKPQSPKKKDDRRRKKSIYQLEEKSPDCLLKSGSAPKKAEPCKKKPEPPKKEEDPCKKKSASQLNEKPSQSDCFLKSGSANKKDPSTPKKAEPCTKVPEPPKEKEDPCKKKSDTKLREKSSDCSLKSGQPKKKDPCDDFNKKQAQKKKDPCVKKDEDPHKKKKDPCADFNKKQAQKKKDPCEKKEENPCKKKKDPCEDFNKKQAQKKEDPCEKKDDPCKKKEDPCEDFNKKQVQKKKDPCEKKEKDPCKEKKDLCENINKKRAQKGDKDPCKSSSTEDKGTGRCVEIALSGNRVNKENIKSCQREIDSTKDSKAVCCQSVNAEHGERLDCQKCPGGIEPVKSERVLKCKIMKDKFNQDILICKEITNNMIKDATMTADEERAELNSILAKRTRKLAEAEGLVVRNDEGKLVCTKKPGADVTVCRVIKVKEIIIEEPTKAHGKTEKKCTYKDLLKKQKDVVEEQNRQILKNARK</sequence>
<evidence type="ECO:0000256" key="1">
    <source>
        <dbReference type="SAM" id="MobiDB-lite"/>
    </source>
</evidence>
<dbReference type="Proteomes" id="UP001152888">
    <property type="component" value="Unassembled WGS sequence"/>
</dbReference>
<feature type="compositionally biased region" description="Basic and acidic residues" evidence="1">
    <location>
        <begin position="540"/>
        <end position="549"/>
    </location>
</feature>
<feature type="compositionally biased region" description="Basic and acidic residues" evidence="1">
    <location>
        <begin position="1452"/>
        <end position="1465"/>
    </location>
</feature>
<evidence type="ECO:0000313" key="2">
    <source>
        <dbReference type="EMBL" id="CAH1953527.1"/>
    </source>
</evidence>
<feature type="compositionally biased region" description="Basic and acidic residues" evidence="1">
    <location>
        <begin position="1380"/>
        <end position="1402"/>
    </location>
</feature>
<feature type="region of interest" description="Disordered" evidence="1">
    <location>
        <begin position="1264"/>
        <end position="1499"/>
    </location>
</feature>
<feature type="compositionally biased region" description="Basic residues" evidence="1">
    <location>
        <begin position="1267"/>
        <end position="1278"/>
    </location>
</feature>
<feature type="compositionally biased region" description="Basic and acidic residues" evidence="1">
    <location>
        <begin position="1699"/>
        <end position="1818"/>
    </location>
</feature>
<feature type="compositionally biased region" description="Basic and acidic residues" evidence="1">
    <location>
        <begin position="1605"/>
        <end position="1625"/>
    </location>
</feature>
<feature type="compositionally biased region" description="Polar residues" evidence="1">
    <location>
        <begin position="894"/>
        <end position="907"/>
    </location>
</feature>
<organism evidence="2 3">
    <name type="scientific">Acanthoscelides obtectus</name>
    <name type="common">Bean weevil</name>
    <name type="synonym">Bruchus obtectus</name>
    <dbReference type="NCBI Taxonomy" id="200917"/>
    <lineage>
        <taxon>Eukaryota</taxon>
        <taxon>Metazoa</taxon>
        <taxon>Ecdysozoa</taxon>
        <taxon>Arthropoda</taxon>
        <taxon>Hexapoda</taxon>
        <taxon>Insecta</taxon>
        <taxon>Pterygota</taxon>
        <taxon>Neoptera</taxon>
        <taxon>Endopterygota</taxon>
        <taxon>Coleoptera</taxon>
        <taxon>Polyphaga</taxon>
        <taxon>Cucujiformia</taxon>
        <taxon>Chrysomeloidea</taxon>
        <taxon>Chrysomelidae</taxon>
        <taxon>Bruchinae</taxon>
        <taxon>Bruchini</taxon>
        <taxon>Acanthoscelides</taxon>
    </lineage>
</organism>
<feature type="compositionally biased region" description="Basic and acidic residues" evidence="1">
    <location>
        <begin position="1201"/>
        <end position="1231"/>
    </location>
</feature>
<keyword evidence="3" id="KW-1185">Reference proteome</keyword>
<feature type="compositionally biased region" description="Basic and acidic residues" evidence="1">
    <location>
        <begin position="1334"/>
        <end position="1355"/>
    </location>
</feature>